<dbReference type="Proteomes" id="UP000187203">
    <property type="component" value="Unassembled WGS sequence"/>
</dbReference>
<organism evidence="2 3">
    <name type="scientific">Corchorus olitorius</name>
    <dbReference type="NCBI Taxonomy" id="93759"/>
    <lineage>
        <taxon>Eukaryota</taxon>
        <taxon>Viridiplantae</taxon>
        <taxon>Streptophyta</taxon>
        <taxon>Embryophyta</taxon>
        <taxon>Tracheophyta</taxon>
        <taxon>Spermatophyta</taxon>
        <taxon>Magnoliopsida</taxon>
        <taxon>eudicotyledons</taxon>
        <taxon>Gunneridae</taxon>
        <taxon>Pentapetalae</taxon>
        <taxon>rosids</taxon>
        <taxon>malvids</taxon>
        <taxon>Malvales</taxon>
        <taxon>Malvaceae</taxon>
        <taxon>Grewioideae</taxon>
        <taxon>Apeibeae</taxon>
        <taxon>Corchorus</taxon>
    </lineage>
</organism>
<evidence type="ECO:0000256" key="1">
    <source>
        <dbReference type="SAM" id="MobiDB-lite"/>
    </source>
</evidence>
<sequence>MMMLVAVAKGTSRGFSKHSGFVSRNDNNIKKNKSKKNSSSKKKKMASYRENGVFCLYWRDA</sequence>
<reference evidence="3" key="1">
    <citation type="submission" date="2013-09" db="EMBL/GenBank/DDBJ databases">
        <title>Corchorus olitorius genome sequencing.</title>
        <authorList>
            <person name="Alam M."/>
            <person name="Haque M.S."/>
            <person name="Islam M.S."/>
            <person name="Emdad E.M."/>
            <person name="Islam M.M."/>
            <person name="Ahmed B."/>
            <person name="Halim A."/>
            <person name="Hossen Q.M.M."/>
            <person name="Hossain M.Z."/>
            <person name="Ahmed R."/>
            <person name="Khan M.M."/>
            <person name="Islam R."/>
            <person name="Rashid M.M."/>
            <person name="Khan S.A."/>
            <person name="Rahman M.S."/>
            <person name="Alam M."/>
            <person name="Yahiya A.S."/>
            <person name="Khan M.S."/>
            <person name="Azam M.S."/>
            <person name="Haque T."/>
            <person name="Lashkar M.Z.H."/>
            <person name="Akhand A.I."/>
            <person name="Morshed G."/>
            <person name="Roy S."/>
            <person name="Uddin K.S."/>
            <person name="Rabeya T."/>
            <person name="Hossain A.S."/>
            <person name="Chowdhury A."/>
            <person name="Snigdha A.R."/>
            <person name="Mortoza M.S."/>
            <person name="Matin S.A."/>
            <person name="Hoque S.M.E."/>
            <person name="Islam M.K."/>
            <person name="Roy D.K."/>
            <person name="Haider R."/>
            <person name="Moosa M.M."/>
            <person name="Elias S.M."/>
            <person name="Hasan A.M."/>
            <person name="Jahan S."/>
            <person name="Shafiuddin M."/>
            <person name="Mahmood N."/>
            <person name="Shommy N.S."/>
        </authorList>
    </citation>
    <scope>NUCLEOTIDE SEQUENCE [LARGE SCALE GENOMIC DNA]</scope>
    <source>
        <strain evidence="3">cv. O-4</strain>
    </source>
</reference>
<dbReference type="AlphaFoldDB" id="A0A1R3IRS8"/>
<gene>
    <name evidence="2" type="ORF">COLO4_21693</name>
</gene>
<feature type="region of interest" description="Disordered" evidence="1">
    <location>
        <begin position="9"/>
        <end position="45"/>
    </location>
</feature>
<name>A0A1R3IRS8_9ROSI</name>
<accession>A0A1R3IRS8</accession>
<evidence type="ECO:0000313" key="2">
    <source>
        <dbReference type="EMBL" id="OMO85220.1"/>
    </source>
</evidence>
<keyword evidence="3" id="KW-1185">Reference proteome</keyword>
<feature type="compositionally biased region" description="Basic residues" evidence="1">
    <location>
        <begin position="30"/>
        <end position="45"/>
    </location>
</feature>
<proteinExistence type="predicted"/>
<evidence type="ECO:0000313" key="3">
    <source>
        <dbReference type="Proteomes" id="UP000187203"/>
    </source>
</evidence>
<protein>
    <submittedName>
        <fullName evidence="2">Uncharacterized protein</fullName>
    </submittedName>
</protein>
<comment type="caution">
    <text evidence="2">The sequence shown here is derived from an EMBL/GenBank/DDBJ whole genome shotgun (WGS) entry which is preliminary data.</text>
</comment>
<dbReference type="EMBL" id="AWUE01017749">
    <property type="protein sequence ID" value="OMO85220.1"/>
    <property type="molecule type" value="Genomic_DNA"/>
</dbReference>